<dbReference type="SMART" id="SM01323">
    <property type="entry name" value="YajC"/>
    <property type="match status" value="1"/>
</dbReference>
<dbReference type="EMBL" id="FOHA01000004">
    <property type="protein sequence ID" value="SER73652.1"/>
    <property type="molecule type" value="Genomic_DNA"/>
</dbReference>
<keyword evidence="12" id="KW-1185">Reference proteome</keyword>
<dbReference type="NCBIfam" id="TIGR00739">
    <property type="entry name" value="yajC"/>
    <property type="match status" value="1"/>
</dbReference>
<evidence type="ECO:0000256" key="3">
    <source>
        <dbReference type="ARBA" id="ARBA00022448"/>
    </source>
</evidence>
<evidence type="ECO:0000313" key="11">
    <source>
        <dbReference type="EMBL" id="SER73652.1"/>
    </source>
</evidence>
<name>A0A1H9RLK4_9LACT</name>
<dbReference type="STRING" id="142588.SAMN04488559_104148"/>
<dbReference type="PANTHER" id="PTHR33909">
    <property type="entry name" value="SEC TRANSLOCON ACCESSORY COMPLEX SUBUNIT YAJC"/>
    <property type="match status" value="1"/>
</dbReference>
<keyword evidence="9" id="KW-0472">Membrane</keyword>
<dbReference type="InterPro" id="IPR003849">
    <property type="entry name" value="Preprotein_translocase_YajC"/>
</dbReference>
<dbReference type="Pfam" id="PF02699">
    <property type="entry name" value="YajC"/>
    <property type="match status" value="1"/>
</dbReference>
<evidence type="ECO:0000256" key="2">
    <source>
        <dbReference type="ARBA" id="ARBA00006742"/>
    </source>
</evidence>
<sequence>MPANMILLIAMVGAMVFMMFRSQKKQQQQQQQLMSALKVGSSVITIGGLHGVVEEINTEDNTIVLDCEGVYLTFERWAVKQVKPVAAAAPVQEVPATTEAPAEEVTAETEVEETTTEKE</sequence>
<evidence type="ECO:0000256" key="9">
    <source>
        <dbReference type="ARBA" id="ARBA00023136"/>
    </source>
</evidence>
<feature type="region of interest" description="Disordered" evidence="10">
    <location>
        <begin position="93"/>
        <end position="119"/>
    </location>
</feature>
<gene>
    <name evidence="11" type="ORF">SAMN04488559_104148</name>
</gene>
<evidence type="ECO:0000256" key="1">
    <source>
        <dbReference type="ARBA" id="ARBA00004162"/>
    </source>
</evidence>
<dbReference type="AlphaFoldDB" id="A0A1H9RLK4"/>
<dbReference type="RefSeq" id="WP_245706230.1">
    <property type="nucleotide sequence ID" value="NZ_FOHA01000004.1"/>
</dbReference>
<keyword evidence="7" id="KW-1133">Transmembrane helix</keyword>
<comment type="subcellular location">
    <subcellularLocation>
        <location evidence="1">Cell membrane</location>
        <topology evidence="1">Single-pass membrane protein</topology>
    </subcellularLocation>
</comment>
<keyword evidence="4" id="KW-1003">Cell membrane</keyword>
<keyword evidence="3" id="KW-0813">Transport</keyword>
<accession>A0A1H9RLK4</accession>
<protein>
    <submittedName>
        <fullName evidence="11">Preprotein translocase subunit YajC</fullName>
    </submittedName>
</protein>
<evidence type="ECO:0000313" key="12">
    <source>
        <dbReference type="Proteomes" id="UP000198948"/>
    </source>
</evidence>
<evidence type="ECO:0000256" key="7">
    <source>
        <dbReference type="ARBA" id="ARBA00022989"/>
    </source>
</evidence>
<keyword evidence="6" id="KW-0653">Protein transport</keyword>
<proteinExistence type="inferred from homology"/>
<keyword evidence="5" id="KW-0812">Transmembrane</keyword>
<organism evidence="11 12">
    <name type="scientific">Isobaculum melis</name>
    <dbReference type="NCBI Taxonomy" id="142588"/>
    <lineage>
        <taxon>Bacteria</taxon>
        <taxon>Bacillati</taxon>
        <taxon>Bacillota</taxon>
        <taxon>Bacilli</taxon>
        <taxon>Lactobacillales</taxon>
        <taxon>Carnobacteriaceae</taxon>
        <taxon>Isobaculum</taxon>
    </lineage>
</organism>
<evidence type="ECO:0000256" key="4">
    <source>
        <dbReference type="ARBA" id="ARBA00022475"/>
    </source>
</evidence>
<evidence type="ECO:0000256" key="10">
    <source>
        <dbReference type="SAM" id="MobiDB-lite"/>
    </source>
</evidence>
<evidence type="ECO:0000256" key="5">
    <source>
        <dbReference type="ARBA" id="ARBA00022692"/>
    </source>
</evidence>
<dbReference type="PANTHER" id="PTHR33909:SF1">
    <property type="entry name" value="SEC TRANSLOCON ACCESSORY COMPLEX SUBUNIT YAJC"/>
    <property type="match status" value="1"/>
</dbReference>
<feature type="compositionally biased region" description="Acidic residues" evidence="10">
    <location>
        <begin position="101"/>
        <end position="119"/>
    </location>
</feature>
<keyword evidence="8" id="KW-0811">Translocation</keyword>
<reference evidence="11 12" key="1">
    <citation type="submission" date="2016-10" db="EMBL/GenBank/DDBJ databases">
        <authorList>
            <person name="de Groot N.N."/>
        </authorList>
    </citation>
    <scope>NUCLEOTIDE SEQUENCE [LARGE SCALE GENOMIC DNA]</scope>
    <source>
        <strain evidence="11 12">DSM 13760</strain>
    </source>
</reference>
<evidence type="ECO:0000256" key="8">
    <source>
        <dbReference type="ARBA" id="ARBA00023010"/>
    </source>
</evidence>
<dbReference type="Proteomes" id="UP000198948">
    <property type="component" value="Unassembled WGS sequence"/>
</dbReference>
<comment type="similarity">
    <text evidence="2">Belongs to the YajC family.</text>
</comment>
<evidence type="ECO:0000256" key="6">
    <source>
        <dbReference type="ARBA" id="ARBA00022927"/>
    </source>
</evidence>
<dbReference type="GO" id="GO:0005886">
    <property type="term" value="C:plasma membrane"/>
    <property type="evidence" value="ECO:0007669"/>
    <property type="project" value="UniProtKB-SubCell"/>
</dbReference>
<dbReference type="GO" id="GO:0015031">
    <property type="term" value="P:protein transport"/>
    <property type="evidence" value="ECO:0007669"/>
    <property type="project" value="UniProtKB-KW"/>
</dbReference>